<evidence type="ECO:0000256" key="1">
    <source>
        <dbReference type="SAM" id="MobiDB-lite"/>
    </source>
</evidence>
<accession>A0A8W8LRW4</accession>
<sequence>MGQSRSRTGARAPEIIESDEDESDLDELEDAVVYKLRDISHGMFQAWKSRFPESYKNVQISNGDLFESAPAADAIVCPVNSFGFMDEGINMAYSKYFGGQMQERLQHVIRKKYRGEILVGQAVIIAAYSWHTQPSEEDLQGFNEGLPINYLIAAPTMRIPQGVENTVNAYLAFRAVILAVREHNKRNYGSRKIRSVLCPGLGTDIGLMDHDQCANQMCLAYETHELKLPDHQFRIHPDNMLSMEMDQSHMTEESRIKKSSPNGNADI</sequence>
<name>A0A8W8LRW4_MAGGI</name>
<dbReference type="EnsemblMetazoa" id="G28742.1">
    <property type="protein sequence ID" value="G28742.1:cds"/>
    <property type="gene ID" value="G28742"/>
</dbReference>
<organism evidence="3 4">
    <name type="scientific">Magallana gigas</name>
    <name type="common">Pacific oyster</name>
    <name type="synonym">Crassostrea gigas</name>
    <dbReference type="NCBI Taxonomy" id="29159"/>
    <lineage>
        <taxon>Eukaryota</taxon>
        <taxon>Metazoa</taxon>
        <taxon>Spiralia</taxon>
        <taxon>Lophotrochozoa</taxon>
        <taxon>Mollusca</taxon>
        <taxon>Bivalvia</taxon>
        <taxon>Autobranchia</taxon>
        <taxon>Pteriomorphia</taxon>
        <taxon>Ostreida</taxon>
        <taxon>Ostreoidea</taxon>
        <taxon>Ostreidae</taxon>
        <taxon>Magallana</taxon>
    </lineage>
</organism>
<dbReference type="Gene3D" id="3.40.220.10">
    <property type="entry name" value="Leucine Aminopeptidase, subunit E, domain 1"/>
    <property type="match status" value="1"/>
</dbReference>
<dbReference type="OMA" id="DEMYNEG"/>
<dbReference type="InterPro" id="IPR043472">
    <property type="entry name" value="Macro_dom-like"/>
</dbReference>
<evidence type="ECO:0000313" key="4">
    <source>
        <dbReference type="Proteomes" id="UP000005408"/>
    </source>
</evidence>
<dbReference type="PROSITE" id="PS51154">
    <property type="entry name" value="MACRO"/>
    <property type="match status" value="1"/>
</dbReference>
<feature type="region of interest" description="Disordered" evidence="1">
    <location>
        <begin position="246"/>
        <end position="267"/>
    </location>
</feature>
<feature type="region of interest" description="Disordered" evidence="1">
    <location>
        <begin position="1"/>
        <end position="23"/>
    </location>
</feature>
<dbReference type="InterPro" id="IPR028071">
    <property type="entry name" value="Macro-like_dom"/>
</dbReference>
<dbReference type="CDD" id="cd02900">
    <property type="entry name" value="Macro_Appr_pase"/>
    <property type="match status" value="1"/>
</dbReference>
<reference evidence="3" key="1">
    <citation type="submission" date="2022-08" db="UniProtKB">
        <authorList>
            <consortium name="EnsemblMetazoa"/>
        </authorList>
    </citation>
    <scope>IDENTIFICATION</scope>
    <source>
        <strain evidence="3">05x7-T-G4-1.051#20</strain>
    </source>
</reference>
<evidence type="ECO:0000313" key="3">
    <source>
        <dbReference type="EnsemblMetazoa" id="G28742.2:cds"/>
    </source>
</evidence>
<feature type="compositionally biased region" description="Basic and acidic residues" evidence="1">
    <location>
        <begin position="246"/>
        <end position="256"/>
    </location>
</feature>
<keyword evidence="4" id="KW-1185">Reference proteome</keyword>
<dbReference type="OrthoDB" id="6082470at2759"/>
<feature type="domain" description="Macro" evidence="2">
    <location>
        <begin position="45"/>
        <end position="267"/>
    </location>
</feature>
<dbReference type="Pfam" id="PF14519">
    <property type="entry name" value="Macro_2"/>
    <property type="match status" value="1"/>
</dbReference>
<proteinExistence type="predicted"/>
<dbReference type="Proteomes" id="UP000005408">
    <property type="component" value="Unassembled WGS sequence"/>
</dbReference>
<dbReference type="InterPro" id="IPR002589">
    <property type="entry name" value="Macro_dom"/>
</dbReference>
<protein>
    <recommendedName>
        <fullName evidence="2">Macro domain-containing protein</fullName>
    </recommendedName>
</protein>
<dbReference type="AlphaFoldDB" id="A0A8W8LRW4"/>
<evidence type="ECO:0000259" key="2">
    <source>
        <dbReference type="PROSITE" id="PS51154"/>
    </source>
</evidence>
<dbReference type="EnsemblMetazoa" id="G28742.2">
    <property type="protein sequence ID" value="G28742.2:cds"/>
    <property type="gene ID" value="G28742"/>
</dbReference>
<dbReference type="SMART" id="SM00506">
    <property type="entry name" value="A1pp"/>
    <property type="match status" value="1"/>
</dbReference>
<dbReference type="SUPFAM" id="SSF52949">
    <property type="entry name" value="Macro domain-like"/>
    <property type="match status" value="1"/>
</dbReference>